<dbReference type="GO" id="GO:0005737">
    <property type="term" value="C:cytoplasm"/>
    <property type="evidence" value="ECO:0007669"/>
    <property type="project" value="TreeGrafter"/>
</dbReference>
<sequence length="300" mass="33658">MSSDTDATERDERNPIRHEAVEVERIAGACGAIVRGLDLSGPQDEAAVERLRLLLDEHLVVFLPEQRLDLDQLERFTDELGGRDLTPYVAAVDGRPYVIRVIKEPGDELNFANAWHTDLSYLPAPPAYTVLHAWDVPAFGGDTMWANQYLAYETLPAELRERLLTMRATHSAGMAYGTGGYLEQVADKSSMRILPSAEAHGTWTHPVVIRHPRTGRAALFVNPVYTTGIEGMDPAESRPLLQRLHQHSVHPNLTCRVRWQPGMLAIWDNRCTQHFAINDYAGQRREMYRTSVRGSEPVAA</sequence>
<evidence type="ECO:0000259" key="6">
    <source>
        <dbReference type="Pfam" id="PF02668"/>
    </source>
</evidence>
<feature type="domain" description="TauD/TfdA-like" evidence="6">
    <location>
        <begin position="23"/>
        <end position="290"/>
    </location>
</feature>
<keyword evidence="2" id="KW-0479">Metal-binding</keyword>
<name>A0A6J6C0Y1_9ZZZZ</name>
<evidence type="ECO:0000256" key="3">
    <source>
        <dbReference type="ARBA" id="ARBA00022964"/>
    </source>
</evidence>
<dbReference type="GO" id="GO:0046872">
    <property type="term" value="F:metal ion binding"/>
    <property type="evidence" value="ECO:0007669"/>
    <property type="project" value="UniProtKB-KW"/>
</dbReference>
<evidence type="ECO:0000256" key="1">
    <source>
        <dbReference type="ARBA" id="ARBA00005896"/>
    </source>
</evidence>
<accession>A0A6J6C0Y1</accession>
<dbReference type="GO" id="GO:0016706">
    <property type="term" value="F:2-oxoglutarate-dependent dioxygenase activity"/>
    <property type="evidence" value="ECO:0007669"/>
    <property type="project" value="TreeGrafter"/>
</dbReference>
<evidence type="ECO:0000313" key="7">
    <source>
        <dbReference type="EMBL" id="CAB4544836.1"/>
    </source>
</evidence>
<dbReference type="InterPro" id="IPR042098">
    <property type="entry name" value="TauD-like_sf"/>
</dbReference>
<dbReference type="SUPFAM" id="SSF51197">
    <property type="entry name" value="Clavaminate synthase-like"/>
    <property type="match status" value="1"/>
</dbReference>
<protein>
    <submittedName>
        <fullName evidence="7">Unannotated protein</fullName>
    </submittedName>
</protein>
<keyword evidence="3" id="KW-0223">Dioxygenase</keyword>
<evidence type="ECO:0000256" key="5">
    <source>
        <dbReference type="ARBA" id="ARBA00023004"/>
    </source>
</evidence>
<evidence type="ECO:0000256" key="2">
    <source>
        <dbReference type="ARBA" id="ARBA00022723"/>
    </source>
</evidence>
<dbReference type="InterPro" id="IPR003819">
    <property type="entry name" value="TauD/TfdA-like"/>
</dbReference>
<dbReference type="EMBL" id="CAEZSR010000012">
    <property type="protein sequence ID" value="CAB4544836.1"/>
    <property type="molecule type" value="Genomic_DNA"/>
</dbReference>
<proteinExistence type="inferred from homology"/>
<dbReference type="AlphaFoldDB" id="A0A6J6C0Y1"/>
<organism evidence="7">
    <name type="scientific">freshwater metagenome</name>
    <dbReference type="NCBI Taxonomy" id="449393"/>
    <lineage>
        <taxon>unclassified sequences</taxon>
        <taxon>metagenomes</taxon>
        <taxon>ecological metagenomes</taxon>
    </lineage>
</organism>
<reference evidence="7" key="1">
    <citation type="submission" date="2020-05" db="EMBL/GenBank/DDBJ databases">
        <authorList>
            <person name="Chiriac C."/>
            <person name="Salcher M."/>
            <person name="Ghai R."/>
            <person name="Kavagutti S V."/>
        </authorList>
    </citation>
    <scope>NUCLEOTIDE SEQUENCE</scope>
</reference>
<keyword evidence="5" id="KW-0408">Iron</keyword>
<dbReference type="InterPro" id="IPR051323">
    <property type="entry name" value="AtsK-like"/>
</dbReference>
<evidence type="ECO:0000256" key="4">
    <source>
        <dbReference type="ARBA" id="ARBA00023002"/>
    </source>
</evidence>
<gene>
    <name evidence="7" type="ORF">UFOPK1493_00574</name>
</gene>
<dbReference type="Gene3D" id="3.60.130.10">
    <property type="entry name" value="Clavaminate synthase-like"/>
    <property type="match status" value="1"/>
</dbReference>
<dbReference type="Pfam" id="PF02668">
    <property type="entry name" value="TauD"/>
    <property type="match status" value="1"/>
</dbReference>
<dbReference type="PANTHER" id="PTHR30468">
    <property type="entry name" value="ALPHA-KETOGLUTARATE-DEPENDENT SULFONATE DIOXYGENASE"/>
    <property type="match status" value="1"/>
</dbReference>
<keyword evidence="4" id="KW-0560">Oxidoreductase</keyword>
<comment type="similarity">
    <text evidence="1">Belongs to the TfdA dioxygenase family.</text>
</comment>
<dbReference type="PANTHER" id="PTHR30468:SF1">
    <property type="entry name" value="ALPHA-KETOGLUTARATE-DEPENDENT SULFONATE DIOXYGENASE"/>
    <property type="match status" value="1"/>
</dbReference>